<dbReference type="Proteomes" id="UP000187406">
    <property type="component" value="Unassembled WGS sequence"/>
</dbReference>
<sequence>VRVTCTPLGVCSRENRVYKHKGANDLSTSSALAVTRSHRISTTSISIVQMLHESLYQPNSNDSTQALNHNVSHRTDQRHFAGQKQPECHCRVYVTTCNTNSAVHKNKDHATKGPCNTKKPNTITWIFLSLVTNNSGHSNIKEEKSSYELSYESPVERPELELSMVNEWCWWWVNIVL</sequence>
<gene>
    <name evidence="1" type="ORF">CFOL_v3_12504</name>
</gene>
<dbReference type="AlphaFoldDB" id="A0A1Q3BMS5"/>
<protein>
    <submittedName>
        <fullName evidence="1">Uncharacterized protein</fullName>
    </submittedName>
</protein>
<keyword evidence="2" id="KW-1185">Reference proteome</keyword>
<evidence type="ECO:0000313" key="1">
    <source>
        <dbReference type="EMBL" id="GAV69003.1"/>
    </source>
</evidence>
<comment type="caution">
    <text evidence="1">The sequence shown here is derived from an EMBL/GenBank/DDBJ whole genome shotgun (WGS) entry which is preliminary data.</text>
</comment>
<dbReference type="EMBL" id="BDDD01000679">
    <property type="protein sequence ID" value="GAV69003.1"/>
    <property type="molecule type" value="Genomic_DNA"/>
</dbReference>
<evidence type="ECO:0000313" key="2">
    <source>
        <dbReference type="Proteomes" id="UP000187406"/>
    </source>
</evidence>
<feature type="non-terminal residue" evidence="1">
    <location>
        <position position="177"/>
    </location>
</feature>
<dbReference type="InParanoid" id="A0A1Q3BMS5"/>
<organism evidence="1 2">
    <name type="scientific">Cephalotus follicularis</name>
    <name type="common">Albany pitcher plant</name>
    <dbReference type="NCBI Taxonomy" id="3775"/>
    <lineage>
        <taxon>Eukaryota</taxon>
        <taxon>Viridiplantae</taxon>
        <taxon>Streptophyta</taxon>
        <taxon>Embryophyta</taxon>
        <taxon>Tracheophyta</taxon>
        <taxon>Spermatophyta</taxon>
        <taxon>Magnoliopsida</taxon>
        <taxon>eudicotyledons</taxon>
        <taxon>Gunneridae</taxon>
        <taxon>Pentapetalae</taxon>
        <taxon>rosids</taxon>
        <taxon>fabids</taxon>
        <taxon>Oxalidales</taxon>
        <taxon>Cephalotaceae</taxon>
        <taxon>Cephalotus</taxon>
    </lineage>
</organism>
<accession>A0A1Q3BMS5</accession>
<reference evidence="2" key="1">
    <citation type="submission" date="2016-04" db="EMBL/GenBank/DDBJ databases">
        <title>Cephalotus genome sequencing.</title>
        <authorList>
            <person name="Fukushima K."/>
            <person name="Hasebe M."/>
            <person name="Fang X."/>
        </authorList>
    </citation>
    <scope>NUCLEOTIDE SEQUENCE [LARGE SCALE GENOMIC DNA]</scope>
    <source>
        <strain evidence="2">cv. St1</strain>
    </source>
</reference>
<proteinExistence type="predicted"/>
<feature type="non-terminal residue" evidence="1">
    <location>
        <position position="1"/>
    </location>
</feature>
<name>A0A1Q3BMS5_CEPFO</name>